<reference evidence="2" key="1">
    <citation type="submission" date="2022-07" db="EMBL/GenBank/DDBJ databases">
        <title>Tahibacter sp., a new gammaproteobacterium isolated from the silt sample collected at pig farm.</title>
        <authorList>
            <person name="Chen H."/>
        </authorList>
    </citation>
    <scope>NUCLEOTIDE SEQUENCE</scope>
    <source>
        <strain evidence="2">P2K</strain>
    </source>
</reference>
<name>A0ABT1QW36_9GAMM</name>
<dbReference type="Pfam" id="PF13761">
    <property type="entry name" value="DUF4166"/>
    <property type="match status" value="1"/>
</dbReference>
<dbReference type="RefSeq" id="WP_255915680.1">
    <property type="nucleotide sequence ID" value="NZ_JANFQO010000017.1"/>
</dbReference>
<evidence type="ECO:0000259" key="1">
    <source>
        <dbReference type="Pfam" id="PF13761"/>
    </source>
</evidence>
<comment type="caution">
    <text evidence="2">The sequence shown here is derived from an EMBL/GenBank/DDBJ whole genome shotgun (WGS) entry which is preliminary data.</text>
</comment>
<accession>A0ABT1QW36</accession>
<feature type="domain" description="DUF4166" evidence="1">
    <location>
        <begin position="8"/>
        <end position="158"/>
    </location>
</feature>
<evidence type="ECO:0000313" key="2">
    <source>
        <dbReference type="EMBL" id="MCQ4166495.1"/>
    </source>
</evidence>
<dbReference type="Proteomes" id="UP001165498">
    <property type="component" value="Unassembled WGS sequence"/>
</dbReference>
<protein>
    <submittedName>
        <fullName evidence="2">DUF4166 domain-containing protein</fullName>
    </submittedName>
</protein>
<keyword evidence="3" id="KW-1185">Reference proteome</keyword>
<gene>
    <name evidence="2" type="ORF">NM961_17395</name>
</gene>
<proteinExistence type="predicted"/>
<dbReference type="EMBL" id="JANFQO010000017">
    <property type="protein sequence ID" value="MCQ4166495.1"/>
    <property type="molecule type" value="Genomic_DNA"/>
</dbReference>
<evidence type="ECO:0000313" key="3">
    <source>
        <dbReference type="Proteomes" id="UP001165498"/>
    </source>
</evidence>
<dbReference type="InterPro" id="IPR025311">
    <property type="entry name" value="DUF4166"/>
</dbReference>
<organism evidence="2 3">
    <name type="scientific">Tahibacter harae</name>
    <dbReference type="NCBI Taxonomy" id="2963937"/>
    <lineage>
        <taxon>Bacteria</taxon>
        <taxon>Pseudomonadati</taxon>
        <taxon>Pseudomonadota</taxon>
        <taxon>Gammaproteobacteria</taxon>
        <taxon>Lysobacterales</taxon>
        <taxon>Rhodanobacteraceae</taxon>
        <taxon>Tahibacter</taxon>
    </lineage>
</organism>
<sequence length="166" mass="18566">MLQSVHCGGALLRGEVVVETGRGPARRLGRRLAHRLGLPIANGRCAFEVRIAHEDGALLWQRRFGEGGELVSRFRPAGRFPHGSWFEQTGALELELGVDIAGGGWYWILRRLRWRGHVLPRWLAPRLRAGKRIREGGYEFEVAFSLPLLGPLLSYRGLLTPQAAPD</sequence>